<dbReference type="GO" id="GO:0006508">
    <property type="term" value="P:proteolysis"/>
    <property type="evidence" value="ECO:0007669"/>
    <property type="project" value="InterPro"/>
</dbReference>
<evidence type="ECO:0000256" key="3">
    <source>
        <dbReference type="ARBA" id="ARBA00022801"/>
    </source>
</evidence>
<comment type="catalytic activity">
    <reaction evidence="1">
        <text>All bonds known to be hydrolyzed by this endopeptidase have arginine in P1 and an acidic residue in P4. P6 is often occupied by an acidic residue or by a hydroxy-amino-acid residue, the phosphorylation of which enhances cleavage.</text>
        <dbReference type="EC" id="3.4.22.49"/>
    </reaction>
</comment>
<name>A0AAV9IF29_9RHOD</name>
<keyword evidence="3" id="KW-0378">Hydrolase</keyword>
<dbReference type="Pfam" id="PF01809">
    <property type="entry name" value="YidD"/>
    <property type="match status" value="1"/>
</dbReference>
<dbReference type="SMART" id="SM01234">
    <property type="entry name" value="Haemolytic"/>
    <property type="match status" value="1"/>
</dbReference>
<reference evidence="6 7" key="1">
    <citation type="submission" date="2022-07" db="EMBL/GenBank/DDBJ databases">
        <title>Genome-wide signatures of adaptation to extreme environments.</title>
        <authorList>
            <person name="Cho C.H."/>
            <person name="Yoon H.S."/>
        </authorList>
    </citation>
    <scope>NUCLEOTIDE SEQUENCE [LARGE SCALE GENOMIC DNA]</scope>
    <source>
        <strain evidence="6 7">108.79 E11</strain>
    </source>
</reference>
<evidence type="ECO:0000256" key="2">
    <source>
        <dbReference type="ARBA" id="ARBA00012489"/>
    </source>
</evidence>
<dbReference type="EMBL" id="JANCYU010000035">
    <property type="protein sequence ID" value="KAK4525914.1"/>
    <property type="molecule type" value="Genomic_DNA"/>
</dbReference>
<dbReference type="Pfam" id="PF03568">
    <property type="entry name" value="Separin_C"/>
    <property type="match status" value="1"/>
</dbReference>
<dbReference type="InterPro" id="IPR002696">
    <property type="entry name" value="Membr_insert_effic_factor_YidD"/>
</dbReference>
<evidence type="ECO:0000256" key="1">
    <source>
        <dbReference type="ARBA" id="ARBA00000451"/>
    </source>
</evidence>
<dbReference type="InterPro" id="IPR005314">
    <property type="entry name" value="Peptidase_C50"/>
</dbReference>
<comment type="caution">
    <text evidence="6">The sequence shown here is derived from an EMBL/GenBank/DDBJ whole genome shotgun (WGS) entry which is preliminary data.</text>
</comment>
<dbReference type="NCBIfam" id="TIGR00278">
    <property type="entry name" value="membrane protein insertion efficiency factor YidD"/>
    <property type="match status" value="1"/>
</dbReference>
<dbReference type="HAMAP" id="MF_00386">
    <property type="entry name" value="UPF0161_YidD"/>
    <property type="match status" value="1"/>
</dbReference>
<dbReference type="GO" id="GO:0051307">
    <property type="term" value="P:meiotic chromosome separation"/>
    <property type="evidence" value="ECO:0007669"/>
    <property type="project" value="TreeGrafter"/>
</dbReference>
<dbReference type="InterPro" id="IPR030397">
    <property type="entry name" value="SEPARIN_core_dom"/>
</dbReference>
<dbReference type="GO" id="GO:0005634">
    <property type="term" value="C:nucleus"/>
    <property type="evidence" value="ECO:0007669"/>
    <property type="project" value="InterPro"/>
</dbReference>
<evidence type="ECO:0000313" key="7">
    <source>
        <dbReference type="Proteomes" id="UP001300502"/>
    </source>
</evidence>
<accession>A0AAV9IF29</accession>
<evidence type="ECO:0000256" key="4">
    <source>
        <dbReference type="ARBA" id="ARBA00022829"/>
    </source>
</evidence>
<protein>
    <recommendedName>
        <fullName evidence="2">separase</fullName>
        <ecNumber evidence="2">3.4.22.49</ecNumber>
    </recommendedName>
</protein>
<sequence>MDGKPLLQKLSQGGTNLGTTLEELEIFLSSCEELVGDSPREGAKQLRLLAEKGRAFTTATKNKLETVLKFTLQFDILCRKDGKRKLNLSHEEHETVSQKYFSVWRRCLDILFSNKPLLKLNNEGDLERYSYNFIANALNRDFRIQALREGFRYLFQLLKRLGNLQEVTYQSLSERTIHLICKSVKKNWKCHYSSGQLHNDFFLVLFCLLRALRMSLEVRQLSLSLNEHSLQVIPLLHLIVDIWSDICSFHENDTLIATLASVLNAFQQEDFLVLRQILRLYEEDDANWNLRQLVESCIALYWNIVECQLCTRESDSLKKNASWSSHWLELIADIAFNLPTTVSLSKILRKMKKNRNTCKLSSHSSKCYFLMNISKWFPQQHLKRNVNDWLYFSKMSMELFETFEAFSEFYLVEHKRYSCMLLLQQKNFQNFIECFEQDWFTETDQSIYYVVLHRWLFSYVNVHFQSPIFIQDTLHSFLPTLKCFQSLQDDLVETELWNLFDVFKSAIMNLLNGPIPDDTKLYELIFPALDGLQVLIHNDDLTKNMAKLFHNIAALLVQKDSGLLIASVCMRRSIELRKRINLPIEDEIGRLSLLCKIMLRLSEPCACVSVLLEMISCATLLCSSSPISIPSEIFTAFASFACWCQRNECSMEQYFGTFVLEQLAIHSGLFAVEYIFLVFRLLNWQMCNGGFKTHLTWSCERNCALVLQSHSNVPFVQDWLSLEILRLTFYQDLNVHMDEYAFQDSNRKKSLQDACLKLIYLGWSCVARCIRNSKDCISYFNNSGILDLWNNILKQRPHDIHQGILIHLFEIFEWLCEIFLMFQCSQLLWITSQMMCQFILVFGRKCPIDMIRMREYLTFVSATALKNYRLYEDAKTLLSFISIHSNGELYHSLELLQFALNVSSYQGTSDFEMPRFQDMCHSSRASYKFYYSQYLWKKGDLKESYDSALESVKLHLAKLQQLGKAECIYSITSAENQYKTLNLAGTQIKVNSTSSLTGVGIMHDVRQAAECLCWLGELCDKIGFLSEAEYYWQCCLEVFQWIQCFPWFLQTTVNLVMLYRKSLQQDKLERSIETFQSLIEEIQQSHRDSLLLVSSSFCLRKLSLMTQVVFSARSLLPTEALCHKHLKECSKECCNEYFFVRTRTDFGKLYTTLSQQFIHPHDRAVYLYQRAKSVIVEMRRSNEQSFWWKFTAQAAKPQPEQVPHVTHLIEQALQLVTHDPLPWLQKRLLLLMADMTSSNTLERDKCLYYVQKACGLEYWYQYQIYRSCPENICPVSELGDFLQLKLQISKEDTTCAASPLLESFPKEWTIVGLTPSDYNMYLWLRPGSCCQAAQNPILIQYSLPSLENGKTILQVMNSRLESLIQASHDQAAKFSANPSMEDKSLWWKERKQLDEQFSTYMQDLEDSLLGAWKIFLLSSTNTQDEDTDNAFYQLQAISGKQWKLDKELFHIIFSRRIFLDRKEDWLYLLSYAIDYHHRSPSQQIKLWKKLQAYVDVWWCNNQEEPRNSSSSLLQVNSSILLVLDDTLLPFPIESIPFLTKWRQGITRTSNLQLSKSLFLQQQKQTLKYNQSDTCSYFVSTKSAFFVLNPSGDLSRTQQTFQSLFQHQYGWDGLVGPLHLSKSESKELVEKLAQYQLFVYCGHGTGEKFFPAKHVRKLEQAPVTLLMGCRSGKPTSQGIYSPNVSCFSFLYAHAPAVVVNLWDVTDKDIDRFTQYLFQEWIQGEDCLVDLSIWFTLDKNLEMRRISTKHTIPWNIILFNASRCIVACLLFYKHHVSPLLPRSCRFIPSCSEYAIQSLQQFGLEKGLLLTVWRLLRCQPLGGYGYDPPQWPPPSWFKRGY</sequence>
<feature type="domain" description="Peptidase C50" evidence="5">
    <location>
        <begin position="1580"/>
        <end position="1679"/>
    </location>
</feature>
<proteinExistence type="inferred from homology"/>
<dbReference type="GO" id="GO:0072686">
    <property type="term" value="C:mitotic spindle"/>
    <property type="evidence" value="ECO:0007669"/>
    <property type="project" value="TreeGrafter"/>
</dbReference>
<organism evidence="6 7">
    <name type="scientific">Galdieria yellowstonensis</name>
    <dbReference type="NCBI Taxonomy" id="3028027"/>
    <lineage>
        <taxon>Eukaryota</taxon>
        <taxon>Rhodophyta</taxon>
        <taxon>Bangiophyceae</taxon>
        <taxon>Galdieriales</taxon>
        <taxon>Galdieriaceae</taxon>
        <taxon>Galdieria</taxon>
    </lineage>
</organism>
<evidence type="ECO:0000313" key="6">
    <source>
        <dbReference type="EMBL" id="KAK4525914.1"/>
    </source>
</evidence>
<dbReference type="EC" id="3.4.22.49" evidence="2"/>
<dbReference type="PROSITE" id="PS51700">
    <property type="entry name" value="SEPARIN"/>
    <property type="match status" value="1"/>
</dbReference>
<dbReference type="GO" id="GO:0005737">
    <property type="term" value="C:cytoplasm"/>
    <property type="evidence" value="ECO:0007669"/>
    <property type="project" value="TreeGrafter"/>
</dbReference>
<keyword evidence="7" id="KW-1185">Reference proteome</keyword>
<dbReference type="GO" id="GO:0004197">
    <property type="term" value="F:cysteine-type endopeptidase activity"/>
    <property type="evidence" value="ECO:0007669"/>
    <property type="project" value="InterPro"/>
</dbReference>
<gene>
    <name evidence="6" type="ORF">GAYE_SCF18G3823</name>
</gene>
<keyword evidence="4" id="KW-0159">Chromosome partition</keyword>
<dbReference type="PANTHER" id="PTHR12792:SF0">
    <property type="entry name" value="SEPARIN"/>
    <property type="match status" value="1"/>
</dbReference>
<dbReference type="Proteomes" id="UP001300502">
    <property type="component" value="Unassembled WGS sequence"/>
</dbReference>
<evidence type="ECO:0000259" key="5">
    <source>
        <dbReference type="PROSITE" id="PS51700"/>
    </source>
</evidence>
<dbReference type="PANTHER" id="PTHR12792">
    <property type="entry name" value="EXTRA SPINDLE POLES 1-RELATED"/>
    <property type="match status" value="1"/>
</dbReference>